<keyword evidence="3" id="KW-1185">Reference proteome</keyword>
<name>A0AAN6U6Y7_9PEZI</name>
<protein>
    <submittedName>
        <fullName evidence="2">Uncharacterized protein</fullName>
    </submittedName>
</protein>
<organism evidence="2 3">
    <name type="scientific">Parathielavia appendiculata</name>
    <dbReference type="NCBI Taxonomy" id="2587402"/>
    <lineage>
        <taxon>Eukaryota</taxon>
        <taxon>Fungi</taxon>
        <taxon>Dikarya</taxon>
        <taxon>Ascomycota</taxon>
        <taxon>Pezizomycotina</taxon>
        <taxon>Sordariomycetes</taxon>
        <taxon>Sordariomycetidae</taxon>
        <taxon>Sordariales</taxon>
        <taxon>Chaetomiaceae</taxon>
        <taxon>Parathielavia</taxon>
    </lineage>
</organism>
<dbReference type="EMBL" id="MU853224">
    <property type="protein sequence ID" value="KAK4127150.1"/>
    <property type="molecule type" value="Genomic_DNA"/>
</dbReference>
<gene>
    <name evidence="2" type="ORF">N657DRAFT_195163</name>
</gene>
<accession>A0AAN6U6Y7</accession>
<evidence type="ECO:0000256" key="1">
    <source>
        <dbReference type="SAM" id="MobiDB-lite"/>
    </source>
</evidence>
<reference evidence="2" key="1">
    <citation type="journal article" date="2023" name="Mol. Phylogenet. Evol.">
        <title>Genome-scale phylogeny and comparative genomics of the fungal order Sordariales.</title>
        <authorList>
            <person name="Hensen N."/>
            <person name="Bonometti L."/>
            <person name="Westerberg I."/>
            <person name="Brannstrom I.O."/>
            <person name="Guillou S."/>
            <person name="Cros-Aarteil S."/>
            <person name="Calhoun S."/>
            <person name="Haridas S."/>
            <person name="Kuo A."/>
            <person name="Mondo S."/>
            <person name="Pangilinan J."/>
            <person name="Riley R."/>
            <person name="LaButti K."/>
            <person name="Andreopoulos B."/>
            <person name="Lipzen A."/>
            <person name="Chen C."/>
            <person name="Yan M."/>
            <person name="Daum C."/>
            <person name="Ng V."/>
            <person name="Clum A."/>
            <person name="Steindorff A."/>
            <person name="Ohm R.A."/>
            <person name="Martin F."/>
            <person name="Silar P."/>
            <person name="Natvig D.O."/>
            <person name="Lalanne C."/>
            <person name="Gautier V."/>
            <person name="Ament-Velasquez S.L."/>
            <person name="Kruys A."/>
            <person name="Hutchinson M.I."/>
            <person name="Powell A.J."/>
            <person name="Barry K."/>
            <person name="Miller A.N."/>
            <person name="Grigoriev I.V."/>
            <person name="Debuchy R."/>
            <person name="Gladieux P."/>
            <person name="Hiltunen Thoren M."/>
            <person name="Johannesson H."/>
        </authorList>
    </citation>
    <scope>NUCLEOTIDE SEQUENCE</scope>
    <source>
        <strain evidence="2">CBS 731.68</strain>
    </source>
</reference>
<proteinExistence type="predicted"/>
<sequence length="156" mass="17299">MLADSARGFKSAPCRRPGQDQGHNFHKNDIPHHDVSLTPAVRASHSASSALGPAQLKTQAWRQALPIYVSTTASVYPSRRRRTQQPRVFFCLLSTSLSYHLCDGVSSSQLSYFLILTVTIGLCILHQITQKRSLFDLSWHFYAASSPSFRPVKGVG</sequence>
<comment type="caution">
    <text evidence="2">The sequence shown here is derived from an EMBL/GenBank/DDBJ whole genome shotgun (WGS) entry which is preliminary data.</text>
</comment>
<feature type="region of interest" description="Disordered" evidence="1">
    <location>
        <begin position="1"/>
        <end position="29"/>
    </location>
</feature>
<dbReference type="AlphaFoldDB" id="A0AAN6U6Y7"/>
<dbReference type="RefSeq" id="XP_062650921.1">
    <property type="nucleotide sequence ID" value="XM_062786170.1"/>
</dbReference>
<reference evidence="2" key="2">
    <citation type="submission" date="2023-05" db="EMBL/GenBank/DDBJ databases">
        <authorList>
            <consortium name="Lawrence Berkeley National Laboratory"/>
            <person name="Steindorff A."/>
            <person name="Hensen N."/>
            <person name="Bonometti L."/>
            <person name="Westerberg I."/>
            <person name="Brannstrom I.O."/>
            <person name="Guillou S."/>
            <person name="Cros-Aarteil S."/>
            <person name="Calhoun S."/>
            <person name="Haridas S."/>
            <person name="Kuo A."/>
            <person name="Mondo S."/>
            <person name="Pangilinan J."/>
            <person name="Riley R."/>
            <person name="Labutti K."/>
            <person name="Andreopoulos B."/>
            <person name="Lipzen A."/>
            <person name="Chen C."/>
            <person name="Yanf M."/>
            <person name="Daum C."/>
            <person name="Ng V."/>
            <person name="Clum A."/>
            <person name="Ohm R."/>
            <person name="Martin F."/>
            <person name="Silar P."/>
            <person name="Natvig D."/>
            <person name="Lalanne C."/>
            <person name="Gautier V."/>
            <person name="Ament-Velasquez S.L."/>
            <person name="Kruys A."/>
            <person name="Hutchinson M.I."/>
            <person name="Powell A.J."/>
            <person name="Barry K."/>
            <person name="Miller A.N."/>
            <person name="Grigoriev I.V."/>
            <person name="Debuchy R."/>
            <person name="Gladieux P."/>
            <person name="Thoren M.H."/>
            <person name="Johannesson H."/>
        </authorList>
    </citation>
    <scope>NUCLEOTIDE SEQUENCE</scope>
    <source>
        <strain evidence="2">CBS 731.68</strain>
    </source>
</reference>
<dbReference type="GeneID" id="87822936"/>
<dbReference type="Proteomes" id="UP001302602">
    <property type="component" value="Unassembled WGS sequence"/>
</dbReference>
<evidence type="ECO:0000313" key="2">
    <source>
        <dbReference type="EMBL" id="KAK4127150.1"/>
    </source>
</evidence>
<evidence type="ECO:0000313" key="3">
    <source>
        <dbReference type="Proteomes" id="UP001302602"/>
    </source>
</evidence>